<dbReference type="InParanoid" id="A0A2I2Y382"/>
<dbReference type="EMBL" id="CABD030082916">
    <property type="status" value="NOT_ANNOTATED_CDS"/>
    <property type="molecule type" value="Genomic_DNA"/>
</dbReference>
<evidence type="ECO:0000313" key="2">
    <source>
        <dbReference type="Proteomes" id="UP000001519"/>
    </source>
</evidence>
<reference evidence="1" key="3">
    <citation type="submission" date="2025-08" db="UniProtKB">
        <authorList>
            <consortium name="Ensembl"/>
        </authorList>
    </citation>
    <scope>IDENTIFICATION</scope>
</reference>
<sequence>MPSRLAMLPRMFSNSSAQAILLPQPPKALGLQVQTLPFFTVVPEVN</sequence>
<dbReference type="Bgee" id="ENSGGOG00000040027">
    <property type="expression patterns" value="Expressed in multicellular organism"/>
</dbReference>
<accession>A0A2I2Y382</accession>
<organism evidence="1 2">
    <name type="scientific">Gorilla gorilla gorilla</name>
    <name type="common">Western lowland gorilla</name>
    <dbReference type="NCBI Taxonomy" id="9595"/>
    <lineage>
        <taxon>Eukaryota</taxon>
        <taxon>Metazoa</taxon>
        <taxon>Chordata</taxon>
        <taxon>Craniata</taxon>
        <taxon>Vertebrata</taxon>
        <taxon>Euteleostomi</taxon>
        <taxon>Mammalia</taxon>
        <taxon>Eutheria</taxon>
        <taxon>Euarchontoglires</taxon>
        <taxon>Primates</taxon>
        <taxon>Haplorrhini</taxon>
        <taxon>Catarrhini</taxon>
        <taxon>Hominidae</taxon>
        <taxon>Gorilla</taxon>
    </lineage>
</organism>
<reference evidence="2" key="1">
    <citation type="submission" date="2011-05" db="EMBL/GenBank/DDBJ databases">
        <title>Insights into the evolution of the great apes provided by the gorilla genome.</title>
        <authorList>
            <person name="Scally A."/>
        </authorList>
    </citation>
    <scope>NUCLEOTIDE SEQUENCE [LARGE SCALE GENOMIC DNA]</scope>
</reference>
<reference evidence="1" key="4">
    <citation type="submission" date="2025-09" db="UniProtKB">
        <authorList>
            <consortium name="Ensembl"/>
        </authorList>
    </citation>
    <scope>IDENTIFICATION</scope>
</reference>
<protein>
    <submittedName>
        <fullName evidence="1">Uncharacterized protein</fullName>
    </submittedName>
</protein>
<evidence type="ECO:0000313" key="1">
    <source>
        <dbReference type="Ensembl" id="ENSGGOP00000029337.1"/>
    </source>
</evidence>
<dbReference type="AlphaFoldDB" id="A0A2I2Y382"/>
<proteinExistence type="predicted"/>
<name>A0A2I2Y382_GORGO</name>
<dbReference type="GeneTree" id="ENSGT01000000216911"/>
<keyword evidence="2" id="KW-1185">Reference proteome</keyword>
<dbReference type="Proteomes" id="UP000001519">
    <property type="component" value="Chromosome 12"/>
</dbReference>
<reference evidence="1 2" key="2">
    <citation type="journal article" date="2012" name="Nature">
        <title>Insights into hominid evolution from the gorilla genome sequence.</title>
        <authorList>
            <person name="Scally A."/>
            <person name="Dutheil J.Y."/>
            <person name="Hillier L.W."/>
            <person name="Jordan G.E."/>
            <person name="Goodhead I."/>
            <person name="Herrero J."/>
            <person name="Hobolth A."/>
            <person name="Lappalainen T."/>
            <person name="Mailund T."/>
            <person name="Marques-Bonet T."/>
            <person name="McCarthy S."/>
            <person name="Montgomery S.H."/>
            <person name="Schwalie P.C."/>
            <person name="Tang Y.A."/>
            <person name="Ward M.C."/>
            <person name="Xue Y."/>
            <person name="Yngvadottir B."/>
            <person name="Alkan C."/>
            <person name="Andersen L.N."/>
            <person name="Ayub Q."/>
            <person name="Ball E.V."/>
            <person name="Beal K."/>
            <person name="Bradley B.J."/>
            <person name="Chen Y."/>
            <person name="Clee C.M."/>
            <person name="Fitzgerald S."/>
            <person name="Graves T.A."/>
            <person name="Gu Y."/>
            <person name="Heath P."/>
            <person name="Heger A."/>
            <person name="Karakoc E."/>
            <person name="Kolb-Kokocinski A."/>
            <person name="Laird G.K."/>
            <person name="Lunter G."/>
            <person name="Meader S."/>
            <person name="Mort M."/>
            <person name="Mullikin J.C."/>
            <person name="Munch K."/>
            <person name="O'Connor T.D."/>
            <person name="Phillips A.D."/>
            <person name="Prado-Martinez J."/>
            <person name="Rogers A.S."/>
            <person name="Sajjadian S."/>
            <person name="Schmidt D."/>
            <person name="Shaw K."/>
            <person name="Simpson J.T."/>
            <person name="Stenson P.D."/>
            <person name="Turner D.J."/>
            <person name="Vigilant L."/>
            <person name="Vilella A.J."/>
            <person name="Whitener W."/>
            <person name="Zhu B."/>
            <person name="Cooper D.N."/>
            <person name="de Jong P."/>
            <person name="Dermitzakis E.T."/>
            <person name="Eichler E.E."/>
            <person name="Flicek P."/>
            <person name="Goldman N."/>
            <person name="Mundy N.I."/>
            <person name="Ning Z."/>
            <person name="Odom D.T."/>
            <person name="Ponting C.P."/>
            <person name="Quail M.A."/>
            <person name="Ryder O.A."/>
            <person name="Searle S.M."/>
            <person name="Warren W.C."/>
            <person name="Wilson R.K."/>
            <person name="Schierup M.H."/>
            <person name="Rogers J."/>
            <person name="Tyler-Smith C."/>
            <person name="Durbin R."/>
        </authorList>
    </citation>
    <scope>NUCLEOTIDE SEQUENCE [LARGE SCALE GENOMIC DNA]</scope>
</reference>
<dbReference type="Ensembl" id="ENSGGOT00000048276.1">
    <property type="protein sequence ID" value="ENSGGOP00000029337.1"/>
    <property type="gene ID" value="ENSGGOG00000040027.1"/>
</dbReference>